<comment type="similarity">
    <text evidence="3">Belongs to the glycosyltransferase group 1 family. Glycosyltransferase 30 subfamily.</text>
</comment>
<dbReference type="STRING" id="338963.Pcar_1260"/>
<comment type="catalytic activity">
    <reaction evidence="8 11">
        <text>lipid IVA (E. coli) + CMP-3-deoxy-beta-D-manno-octulosonate = alpha-Kdo-(2-&gt;6)-lipid IVA (E. coli) + CMP + H(+)</text>
        <dbReference type="Rhea" id="RHEA:28066"/>
        <dbReference type="ChEBI" id="CHEBI:15378"/>
        <dbReference type="ChEBI" id="CHEBI:58603"/>
        <dbReference type="ChEBI" id="CHEBI:60364"/>
        <dbReference type="ChEBI" id="CHEBI:60377"/>
        <dbReference type="ChEBI" id="CHEBI:85987"/>
        <dbReference type="EC" id="2.4.99.12"/>
    </reaction>
</comment>
<dbReference type="CAZy" id="GT30">
    <property type="family name" value="Glycosyltransferase Family 30"/>
</dbReference>
<comment type="pathway">
    <text evidence="2 11">Bacterial outer membrane biogenesis; LPS core biosynthesis.</text>
</comment>
<dbReference type="PANTHER" id="PTHR42755:SF1">
    <property type="entry name" value="3-DEOXY-D-MANNO-OCTULOSONIC ACID TRANSFERASE, MITOCHONDRIAL-RELATED"/>
    <property type="match status" value="1"/>
</dbReference>
<dbReference type="SUPFAM" id="SSF53756">
    <property type="entry name" value="UDP-Glycosyltransferase/glycogen phosphorylase"/>
    <property type="match status" value="1"/>
</dbReference>
<accession>Q3A548</accession>
<dbReference type="Pfam" id="PF04413">
    <property type="entry name" value="Glycos_transf_N"/>
    <property type="match status" value="1"/>
</dbReference>
<evidence type="ECO:0000256" key="2">
    <source>
        <dbReference type="ARBA" id="ARBA00004713"/>
    </source>
</evidence>
<dbReference type="FunFam" id="3.40.50.11720:FF:000001">
    <property type="entry name" value="3-deoxy-D-manno-octulosonic acid transferase"/>
    <property type="match status" value="1"/>
</dbReference>
<keyword evidence="14" id="KW-1185">Reference proteome</keyword>
<evidence type="ECO:0000256" key="8">
    <source>
        <dbReference type="ARBA" id="ARBA00049183"/>
    </source>
</evidence>
<reference evidence="13 14" key="2">
    <citation type="journal article" date="2012" name="BMC Genomics">
        <title>The genome of Pelobacter carbinolicus reveals surprising metabolic capabilities and physiological features.</title>
        <authorList>
            <person name="Aklujkar M."/>
            <person name="Haveman S.A."/>
            <person name="Didonato R.Jr."/>
            <person name="Chertkov O."/>
            <person name="Han C.S."/>
            <person name="Land M.L."/>
            <person name="Brown P."/>
            <person name="Lovley D.R."/>
        </authorList>
    </citation>
    <scope>NUCLEOTIDE SEQUENCE [LARGE SCALE GENOMIC DNA]</scope>
    <source>
        <strain evidence="14">DSM 2380 / NBRC 103641 / GraBd1</strain>
    </source>
</reference>
<feature type="site" description="Transition state stabilizer" evidence="10">
    <location>
        <position position="133"/>
    </location>
</feature>
<evidence type="ECO:0000256" key="10">
    <source>
        <dbReference type="PIRSR" id="PIRSR639901-2"/>
    </source>
</evidence>
<evidence type="ECO:0000256" key="9">
    <source>
        <dbReference type="PIRSR" id="PIRSR639901-1"/>
    </source>
</evidence>
<keyword evidence="11" id="KW-0448">Lipopolysaccharide biosynthesis</keyword>
<protein>
    <recommendedName>
        <fullName evidence="5 11">3-deoxy-D-manno-octulosonic acid transferase</fullName>
        <shortName evidence="11">Kdo transferase</shortName>
        <ecNumber evidence="4 11">2.4.99.12</ecNumber>
    </recommendedName>
    <alternativeName>
        <fullName evidence="7 11">Lipid IV(A) 3-deoxy-D-manno-octulosonic acid transferase</fullName>
    </alternativeName>
</protein>
<keyword evidence="11" id="KW-1133">Transmembrane helix</keyword>
<evidence type="ECO:0000256" key="1">
    <source>
        <dbReference type="ARBA" id="ARBA00004388"/>
    </source>
</evidence>
<dbReference type="InterPro" id="IPR038107">
    <property type="entry name" value="Glycos_transf_N_sf"/>
</dbReference>
<dbReference type="eggNOG" id="COG1519">
    <property type="taxonomic scope" value="Bacteria"/>
</dbReference>
<evidence type="ECO:0000256" key="5">
    <source>
        <dbReference type="ARBA" id="ARBA00019077"/>
    </source>
</evidence>
<keyword evidence="11" id="KW-0812">Transmembrane</keyword>
<evidence type="ECO:0000256" key="7">
    <source>
        <dbReference type="ARBA" id="ARBA00031445"/>
    </source>
</evidence>
<dbReference type="InterPro" id="IPR007507">
    <property type="entry name" value="Glycos_transf_N"/>
</dbReference>
<reference evidence="14" key="1">
    <citation type="submission" date="2005-10" db="EMBL/GenBank/DDBJ databases">
        <title>Complete sequence of Pelobacter carbinolicus DSM 2380.</title>
        <authorList>
            <person name="Copeland A."/>
            <person name="Lucas S."/>
            <person name="Lapidus A."/>
            <person name="Barry K."/>
            <person name="Detter J.C."/>
            <person name="Glavina T."/>
            <person name="Hammon N."/>
            <person name="Israni S."/>
            <person name="Pitluck S."/>
            <person name="Chertkov O."/>
            <person name="Schmutz J."/>
            <person name="Larimer F."/>
            <person name="Land M."/>
            <person name="Kyrpides N."/>
            <person name="Ivanova N."/>
            <person name="Richardson P."/>
        </authorList>
    </citation>
    <scope>NUCLEOTIDE SEQUENCE [LARGE SCALE GENOMIC DNA]</scope>
    <source>
        <strain evidence="14">DSM 2380 / NBRC 103641 / GraBd1</strain>
    </source>
</reference>
<evidence type="ECO:0000313" key="13">
    <source>
        <dbReference type="EMBL" id="ABA88509.1"/>
    </source>
</evidence>
<comment type="function">
    <text evidence="11">Involved in lipopolysaccharide (LPS) biosynthesis. Catalyzes the transfer of 3-deoxy-D-manno-octulosonate (Kdo) residue(s) from CMP-Kdo to lipid IV(A), the tetraacyldisaccharide-1,4'-bisphosphate precursor of lipid A.</text>
</comment>
<dbReference type="GO" id="GO:0009245">
    <property type="term" value="P:lipid A biosynthetic process"/>
    <property type="evidence" value="ECO:0007669"/>
    <property type="project" value="TreeGrafter"/>
</dbReference>
<dbReference type="OrthoDB" id="9789797at2"/>
<proteinExistence type="inferred from homology"/>
<keyword evidence="6 11" id="KW-0808">Transferase</keyword>
<dbReference type="RefSeq" id="WP_011340984.1">
    <property type="nucleotide sequence ID" value="NC_007498.2"/>
</dbReference>
<dbReference type="GO" id="GO:0043842">
    <property type="term" value="F:Kdo transferase activity"/>
    <property type="evidence" value="ECO:0007669"/>
    <property type="project" value="UniProtKB-EC"/>
</dbReference>
<dbReference type="GO" id="GO:0009244">
    <property type="term" value="P:lipopolysaccharide core region biosynthetic process"/>
    <property type="evidence" value="ECO:0007669"/>
    <property type="project" value="UniProtKB-UniRule"/>
</dbReference>
<evidence type="ECO:0000259" key="12">
    <source>
        <dbReference type="Pfam" id="PF04413"/>
    </source>
</evidence>
<dbReference type="KEGG" id="pca:Pcar_1260"/>
<name>Q3A548_SYNC1</name>
<dbReference type="AlphaFoldDB" id="Q3A548"/>
<evidence type="ECO:0000313" key="14">
    <source>
        <dbReference type="Proteomes" id="UP000002534"/>
    </source>
</evidence>
<evidence type="ECO:0000256" key="11">
    <source>
        <dbReference type="RuleBase" id="RU365103"/>
    </source>
</evidence>
<feature type="site" description="Transition state stabilizer" evidence="10">
    <location>
        <position position="211"/>
    </location>
</feature>
<dbReference type="Proteomes" id="UP000002534">
    <property type="component" value="Chromosome"/>
</dbReference>
<feature type="active site" description="Proton acceptor" evidence="9">
    <location>
        <position position="64"/>
    </location>
</feature>
<dbReference type="UniPathway" id="UPA00958"/>
<sequence>MYLLYDLIWLVAATVLIPWYLLRRFCGGKNRKGLRERFGWYAPHRLAPLQGRPVLWLHAVSVGETRAAVSLIRALKQTYPEHALVLTNVTETGHAIACDIDEVDLSLFFPFDISWAVRRVLRQIRPDIVVIVETEIWPNLVRCAKRASIPMVLVNGRISDRSFPRYLKVRFLLRAILNRFDALCMQTRQDQQRMLALGASEGHVAVTGNLKFDMSCDGVGALTPEALRLAYKLSTETLVWVAGSTHPGEEEKILHAFHEVRRQGVALTLVLAPRHPGRAQEVGELLDSHGLTWVVRTSLDKYGDVLKDGAVLLVDTVGELLKLYAAADVVFVGGSLAPVGGHNVLEAALLKKPVLFGPHMQNFREIARLLTEAGGGKMVAEQELVDELVRLLTDPEARKTMGAIGYDLLLQHTGATERTVQVIRRVLSAEV</sequence>
<evidence type="ECO:0000256" key="3">
    <source>
        <dbReference type="ARBA" id="ARBA00006380"/>
    </source>
</evidence>
<gene>
    <name evidence="13" type="primary">kdtA</name>
    <name evidence="13" type="ordered locus">Pcar_1260</name>
</gene>
<evidence type="ECO:0000256" key="6">
    <source>
        <dbReference type="ARBA" id="ARBA00022679"/>
    </source>
</evidence>
<organism evidence="13 14">
    <name type="scientific">Syntrophotalea carbinolica (strain DSM 2380 / NBRC 103641 / GraBd1)</name>
    <name type="common">Pelobacter carbinolicus</name>
    <dbReference type="NCBI Taxonomy" id="338963"/>
    <lineage>
        <taxon>Bacteria</taxon>
        <taxon>Pseudomonadati</taxon>
        <taxon>Thermodesulfobacteriota</taxon>
        <taxon>Desulfuromonadia</taxon>
        <taxon>Desulfuromonadales</taxon>
        <taxon>Syntrophotaleaceae</taxon>
        <taxon>Syntrophotalea</taxon>
    </lineage>
</organism>
<dbReference type="Gene3D" id="3.40.50.2000">
    <property type="entry name" value="Glycogen Phosphorylase B"/>
    <property type="match status" value="1"/>
</dbReference>
<dbReference type="PANTHER" id="PTHR42755">
    <property type="entry name" value="3-DEOXY-MANNO-OCTULOSONATE CYTIDYLYLTRANSFERASE"/>
    <property type="match status" value="1"/>
</dbReference>
<dbReference type="EC" id="2.4.99.12" evidence="4 11"/>
<dbReference type="FunFam" id="3.40.50.2000:FF:000032">
    <property type="entry name" value="3-deoxy-D-manno-octulosonic acid transferase"/>
    <property type="match status" value="1"/>
</dbReference>
<keyword evidence="11" id="KW-1003">Cell membrane</keyword>
<feature type="domain" description="3-deoxy-D-manno-octulosonic-acid transferase N-terminal" evidence="12">
    <location>
        <begin position="33"/>
        <end position="214"/>
    </location>
</feature>
<dbReference type="HOGENOM" id="CLU_036146_2_1_7"/>
<evidence type="ECO:0000256" key="4">
    <source>
        <dbReference type="ARBA" id="ARBA00012621"/>
    </source>
</evidence>
<dbReference type="InterPro" id="IPR039901">
    <property type="entry name" value="Kdotransferase"/>
</dbReference>
<dbReference type="EMBL" id="CP000142">
    <property type="protein sequence ID" value="ABA88509.1"/>
    <property type="molecule type" value="Genomic_DNA"/>
</dbReference>
<feature type="transmembrane region" description="Helical" evidence="11">
    <location>
        <begin position="6"/>
        <end position="22"/>
    </location>
</feature>
<keyword evidence="11" id="KW-0472">Membrane</keyword>
<dbReference type="GO" id="GO:0005886">
    <property type="term" value="C:plasma membrane"/>
    <property type="evidence" value="ECO:0007669"/>
    <property type="project" value="UniProtKB-SubCell"/>
</dbReference>
<dbReference type="Gene3D" id="3.40.50.11720">
    <property type="entry name" value="3-Deoxy-D-manno-octulosonic-acid transferase, N-terminal domain"/>
    <property type="match status" value="1"/>
</dbReference>
<comment type="subcellular location">
    <subcellularLocation>
        <location evidence="1">Cell inner membrane</location>
        <topology evidence="1">Single-pass membrane protein</topology>
        <orientation evidence="1">Cytoplasmic side</orientation>
    </subcellularLocation>
    <subcellularLocation>
        <location evidence="11">Cell membrane</location>
    </subcellularLocation>
</comment>